<keyword evidence="5" id="KW-1185">Reference proteome</keyword>
<keyword evidence="2" id="KW-0560">Oxidoreductase</keyword>
<protein>
    <submittedName>
        <fullName evidence="4">NAD(P)-binding protein</fullName>
    </submittedName>
</protein>
<accession>A0A319EAZ8</accession>
<dbReference type="InterPro" id="IPR051609">
    <property type="entry name" value="NmrA/Isoflavone_reductase-like"/>
</dbReference>
<reference evidence="4 5" key="1">
    <citation type="submission" date="2018-02" db="EMBL/GenBank/DDBJ databases">
        <title>The genomes of Aspergillus section Nigri reveals drivers in fungal speciation.</title>
        <authorList>
            <consortium name="DOE Joint Genome Institute"/>
            <person name="Vesth T.C."/>
            <person name="Nybo J."/>
            <person name="Theobald S."/>
            <person name="Brandl J."/>
            <person name="Frisvad J.C."/>
            <person name="Nielsen K.F."/>
            <person name="Lyhne E.K."/>
            <person name="Kogle M.E."/>
            <person name="Kuo A."/>
            <person name="Riley R."/>
            <person name="Clum A."/>
            <person name="Nolan M."/>
            <person name="Lipzen A."/>
            <person name="Salamov A."/>
            <person name="Henrissat B."/>
            <person name="Wiebenga A."/>
            <person name="De vries R.P."/>
            <person name="Grigoriev I.V."/>
            <person name="Mortensen U.H."/>
            <person name="Andersen M.R."/>
            <person name="Baker S.E."/>
        </authorList>
    </citation>
    <scope>NUCLEOTIDE SEQUENCE [LARGE SCALE GENOMIC DNA]</scope>
    <source>
        <strain evidence="4 5">CBS 121057</strain>
    </source>
</reference>
<dbReference type="AlphaFoldDB" id="A0A319EAZ8"/>
<dbReference type="Pfam" id="PF05368">
    <property type="entry name" value="NmrA"/>
    <property type="match status" value="1"/>
</dbReference>
<organism evidence="4 5">
    <name type="scientific">Aspergillus sclerotiicarbonarius (strain CBS 121057 / IBT 28362)</name>
    <dbReference type="NCBI Taxonomy" id="1448318"/>
    <lineage>
        <taxon>Eukaryota</taxon>
        <taxon>Fungi</taxon>
        <taxon>Dikarya</taxon>
        <taxon>Ascomycota</taxon>
        <taxon>Pezizomycotina</taxon>
        <taxon>Eurotiomycetes</taxon>
        <taxon>Eurotiomycetidae</taxon>
        <taxon>Eurotiales</taxon>
        <taxon>Aspergillaceae</taxon>
        <taxon>Aspergillus</taxon>
        <taxon>Aspergillus subgen. Circumdati</taxon>
    </lineage>
</organism>
<dbReference type="InterPro" id="IPR036291">
    <property type="entry name" value="NAD(P)-bd_dom_sf"/>
</dbReference>
<dbReference type="SUPFAM" id="SSF51735">
    <property type="entry name" value="NAD(P)-binding Rossmann-fold domains"/>
    <property type="match status" value="1"/>
</dbReference>
<evidence type="ECO:0000256" key="1">
    <source>
        <dbReference type="ARBA" id="ARBA00022857"/>
    </source>
</evidence>
<sequence length="313" mass="33656">MIFNRIAIYGHRGWASSAIVQALGLSGAPIRVLYRPGSDISTLPSNVTAVEVDVADQDALVDALKDIDIVISLVGHEGVSRQHHLVAAIAKSNVQLFVPSDLAARYDEQGMRVPVNHAKGTVEAAAKHAGISTTVVLPGNFAEFALATGAMGVDYIKNRIIFTGDSATQPLNLCTRSYVAAAYASIFASTPINQIKSRTLALCELSPTGDNITTALTEKFGTRTLSTSETTDSINDRVETALSAGNPFALAYYCRKIWGTGQQAAMLGSDVWDLKQYPKVSLRGLIVDGQLESYREMPVQVEQFFASHFDSCK</sequence>
<evidence type="ECO:0000256" key="2">
    <source>
        <dbReference type="ARBA" id="ARBA00023002"/>
    </source>
</evidence>
<dbReference type="PANTHER" id="PTHR47706:SF9">
    <property type="entry name" value="NMRA-LIKE DOMAIN-CONTAINING PROTEIN-RELATED"/>
    <property type="match status" value="1"/>
</dbReference>
<dbReference type="Gene3D" id="3.40.50.720">
    <property type="entry name" value="NAD(P)-binding Rossmann-like Domain"/>
    <property type="match status" value="1"/>
</dbReference>
<keyword evidence="1" id="KW-0521">NADP</keyword>
<evidence type="ECO:0000313" key="5">
    <source>
        <dbReference type="Proteomes" id="UP000248423"/>
    </source>
</evidence>
<dbReference type="VEuPathDB" id="FungiDB:BO78DRAFT_429123"/>
<proteinExistence type="predicted"/>
<evidence type="ECO:0000313" key="4">
    <source>
        <dbReference type="EMBL" id="PYI07317.1"/>
    </source>
</evidence>
<dbReference type="GO" id="GO:0016491">
    <property type="term" value="F:oxidoreductase activity"/>
    <property type="evidence" value="ECO:0007669"/>
    <property type="project" value="UniProtKB-KW"/>
</dbReference>
<dbReference type="STRING" id="1448318.A0A319EAZ8"/>
<dbReference type="PANTHER" id="PTHR47706">
    <property type="entry name" value="NMRA-LIKE FAMILY PROTEIN"/>
    <property type="match status" value="1"/>
</dbReference>
<name>A0A319EAZ8_ASPSB</name>
<dbReference type="EMBL" id="KZ826343">
    <property type="protein sequence ID" value="PYI07317.1"/>
    <property type="molecule type" value="Genomic_DNA"/>
</dbReference>
<dbReference type="InterPro" id="IPR008030">
    <property type="entry name" value="NmrA-like"/>
</dbReference>
<feature type="domain" description="NmrA-like" evidence="3">
    <location>
        <begin position="5"/>
        <end position="142"/>
    </location>
</feature>
<dbReference type="OrthoDB" id="5283654at2759"/>
<evidence type="ECO:0000259" key="3">
    <source>
        <dbReference type="Pfam" id="PF05368"/>
    </source>
</evidence>
<dbReference type="Proteomes" id="UP000248423">
    <property type="component" value="Unassembled WGS sequence"/>
</dbReference>
<gene>
    <name evidence="4" type="ORF">BO78DRAFT_429123</name>
</gene>